<evidence type="ECO:0000313" key="3">
    <source>
        <dbReference type="Proteomes" id="UP000275408"/>
    </source>
</evidence>
<gene>
    <name evidence="2" type="ORF">pdam_00013524</name>
</gene>
<comment type="caution">
    <text evidence="2">The sequence shown here is derived from an EMBL/GenBank/DDBJ whole genome shotgun (WGS) entry which is preliminary data.</text>
</comment>
<protein>
    <submittedName>
        <fullName evidence="2">Uncharacterized protein</fullName>
    </submittedName>
</protein>
<dbReference type="EMBL" id="RCHS01003850">
    <property type="protein sequence ID" value="RMX39188.1"/>
    <property type="molecule type" value="Genomic_DNA"/>
</dbReference>
<dbReference type="AlphaFoldDB" id="A0A3M6TCY8"/>
<evidence type="ECO:0000256" key="1">
    <source>
        <dbReference type="SAM" id="Coils"/>
    </source>
</evidence>
<feature type="coiled-coil region" evidence="1">
    <location>
        <begin position="11"/>
        <end position="38"/>
    </location>
</feature>
<dbReference type="Proteomes" id="UP000275408">
    <property type="component" value="Unassembled WGS sequence"/>
</dbReference>
<evidence type="ECO:0000313" key="2">
    <source>
        <dbReference type="EMBL" id="RMX39188.1"/>
    </source>
</evidence>
<keyword evidence="3" id="KW-1185">Reference proteome</keyword>
<sequence>MVKGCRICSRCPGLEKELSDTKKEKETLKTKIIQLELKLEVDKKTRNEEKKRLKEENIQLGIKRDALLESNHKQLEKIEKLKKK</sequence>
<keyword evidence="1" id="KW-0175">Coiled coil</keyword>
<name>A0A3M6TCY8_POCDA</name>
<reference evidence="2 3" key="1">
    <citation type="journal article" date="2018" name="Sci. Rep.">
        <title>Comparative analysis of the Pocillopora damicornis genome highlights role of immune system in coral evolution.</title>
        <authorList>
            <person name="Cunning R."/>
            <person name="Bay R.A."/>
            <person name="Gillette P."/>
            <person name="Baker A.C."/>
            <person name="Traylor-Knowles N."/>
        </authorList>
    </citation>
    <scope>NUCLEOTIDE SEQUENCE [LARGE SCALE GENOMIC DNA]</scope>
    <source>
        <strain evidence="2">RSMAS</strain>
        <tissue evidence="2">Whole animal</tissue>
    </source>
</reference>
<accession>A0A3M6TCY8</accession>
<proteinExistence type="predicted"/>
<organism evidence="2 3">
    <name type="scientific">Pocillopora damicornis</name>
    <name type="common">Cauliflower coral</name>
    <name type="synonym">Millepora damicornis</name>
    <dbReference type="NCBI Taxonomy" id="46731"/>
    <lineage>
        <taxon>Eukaryota</taxon>
        <taxon>Metazoa</taxon>
        <taxon>Cnidaria</taxon>
        <taxon>Anthozoa</taxon>
        <taxon>Hexacorallia</taxon>
        <taxon>Scleractinia</taxon>
        <taxon>Astrocoeniina</taxon>
        <taxon>Pocilloporidae</taxon>
        <taxon>Pocillopora</taxon>
    </lineage>
</organism>